<dbReference type="Pfam" id="PF01569">
    <property type="entry name" value="PAP2"/>
    <property type="match status" value="1"/>
</dbReference>
<accession>A0A1F5P8N6</accession>
<dbReference type="InterPro" id="IPR036938">
    <property type="entry name" value="PAP2/HPO_sf"/>
</dbReference>
<gene>
    <name evidence="3" type="ORF">A3J48_03235</name>
</gene>
<dbReference type="InterPro" id="IPR000326">
    <property type="entry name" value="PAP2/HPO"/>
</dbReference>
<dbReference type="SUPFAM" id="SSF48317">
    <property type="entry name" value="Acid phosphatase/Vanadium-dependent haloperoxidase"/>
    <property type="match status" value="1"/>
</dbReference>
<evidence type="ECO:0000313" key="4">
    <source>
        <dbReference type="Proteomes" id="UP000176786"/>
    </source>
</evidence>
<dbReference type="STRING" id="1817832.A3J48_03235"/>
<feature type="transmembrane region" description="Helical" evidence="1">
    <location>
        <begin position="167"/>
        <end position="186"/>
    </location>
</feature>
<dbReference type="EMBL" id="MFES01000016">
    <property type="protein sequence ID" value="OGE86020.1"/>
    <property type="molecule type" value="Genomic_DNA"/>
</dbReference>
<evidence type="ECO:0000313" key="3">
    <source>
        <dbReference type="EMBL" id="OGE86020.1"/>
    </source>
</evidence>
<protein>
    <recommendedName>
        <fullName evidence="2">Phosphatidic acid phosphatase type 2/haloperoxidase domain-containing protein</fullName>
    </recommendedName>
</protein>
<dbReference type="Gene3D" id="1.20.144.10">
    <property type="entry name" value="Phosphatidic acid phosphatase type 2/haloperoxidase"/>
    <property type="match status" value="1"/>
</dbReference>
<keyword evidence="1" id="KW-0472">Membrane</keyword>
<reference evidence="3 4" key="1">
    <citation type="journal article" date="2016" name="Nat. Commun.">
        <title>Thousands of microbial genomes shed light on interconnected biogeochemical processes in an aquifer system.</title>
        <authorList>
            <person name="Anantharaman K."/>
            <person name="Brown C.T."/>
            <person name="Hug L.A."/>
            <person name="Sharon I."/>
            <person name="Castelle C.J."/>
            <person name="Probst A.J."/>
            <person name="Thomas B.C."/>
            <person name="Singh A."/>
            <person name="Wilkins M.J."/>
            <person name="Karaoz U."/>
            <person name="Brodie E.L."/>
            <person name="Williams K.H."/>
            <person name="Hubbard S.S."/>
            <person name="Banfield J.F."/>
        </authorList>
    </citation>
    <scope>NUCLEOTIDE SEQUENCE [LARGE SCALE GENOMIC DNA]</scope>
</reference>
<dbReference type="AlphaFoldDB" id="A0A1F5P8N6"/>
<feature type="domain" description="Phosphatidic acid phosphatase type 2/haloperoxidase" evidence="2">
    <location>
        <begin position="93"/>
        <end position="209"/>
    </location>
</feature>
<feature type="transmembrane region" description="Helical" evidence="1">
    <location>
        <begin position="55"/>
        <end position="78"/>
    </location>
</feature>
<name>A0A1F5P8N6_9BACT</name>
<feature type="transmembrane region" description="Helical" evidence="1">
    <location>
        <begin position="90"/>
        <end position="110"/>
    </location>
</feature>
<feature type="transmembrane region" description="Helical" evidence="1">
    <location>
        <begin position="139"/>
        <end position="160"/>
    </location>
</feature>
<sequence>MKTFLNKLLKNFVLVYSWPYLPWHLVAIVATYFLVTLGLDWYYFSLTRSLDISWLWVPAGILGGLLPILIPAVLFVIAKYHKDQDLFSKSLVLAQAAMLGWLVSSIYKVFTGRIPPDLTNSAIDTSHGFRFGFWEGGIFWGWPSSHTTVAFAMVISFLVLGSVSRKAKYLAFIYALYIGFGASIGFHWFSESFAGVVIGTIVGVVVGRSYKLKNASINS</sequence>
<comment type="caution">
    <text evidence="3">The sequence shown here is derived from an EMBL/GenBank/DDBJ whole genome shotgun (WGS) entry which is preliminary data.</text>
</comment>
<keyword evidence="1" id="KW-0812">Transmembrane</keyword>
<feature type="transmembrane region" description="Helical" evidence="1">
    <location>
        <begin position="12"/>
        <end position="35"/>
    </location>
</feature>
<keyword evidence="1" id="KW-1133">Transmembrane helix</keyword>
<dbReference type="Proteomes" id="UP000176786">
    <property type="component" value="Unassembled WGS sequence"/>
</dbReference>
<evidence type="ECO:0000259" key="2">
    <source>
        <dbReference type="Pfam" id="PF01569"/>
    </source>
</evidence>
<evidence type="ECO:0000256" key="1">
    <source>
        <dbReference type="SAM" id="Phobius"/>
    </source>
</evidence>
<proteinExistence type="predicted"/>
<feature type="transmembrane region" description="Helical" evidence="1">
    <location>
        <begin position="192"/>
        <end position="210"/>
    </location>
</feature>
<organism evidence="3 4">
    <name type="scientific">Candidatus Doudnabacteria bacterium RIFCSPHIGHO2_02_FULL_46_11</name>
    <dbReference type="NCBI Taxonomy" id="1817832"/>
    <lineage>
        <taxon>Bacteria</taxon>
        <taxon>Candidatus Doudnaibacteriota</taxon>
    </lineage>
</organism>